<dbReference type="Pfam" id="PF00251">
    <property type="entry name" value="Glyco_hydro_32N"/>
    <property type="match status" value="1"/>
</dbReference>
<dbReference type="AlphaFoldDB" id="A0A251VAS7"/>
<comment type="similarity">
    <text evidence="1 5">Belongs to the glycosyl hydrolase 32 family.</text>
</comment>
<dbReference type="FunFam" id="2.60.120.560:FF:000002">
    <property type="entry name" value="Beta-fructofuranosidase, insoluble isoenzyme CWINV1"/>
    <property type="match status" value="1"/>
</dbReference>
<evidence type="ECO:0000256" key="2">
    <source>
        <dbReference type="ARBA" id="ARBA00022801"/>
    </source>
</evidence>
<organism evidence="11 12">
    <name type="scientific">Helianthus annuus</name>
    <name type="common">Common sunflower</name>
    <dbReference type="NCBI Taxonomy" id="4232"/>
    <lineage>
        <taxon>Eukaryota</taxon>
        <taxon>Viridiplantae</taxon>
        <taxon>Streptophyta</taxon>
        <taxon>Embryophyta</taxon>
        <taxon>Tracheophyta</taxon>
        <taxon>Spermatophyta</taxon>
        <taxon>Magnoliopsida</taxon>
        <taxon>eudicotyledons</taxon>
        <taxon>Gunneridae</taxon>
        <taxon>Pentapetalae</taxon>
        <taxon>asterids</taxon>
        <taxon>campanulids</taxon>
        <taxon>Asterales</taxon>
        <taxon>Asteraceae</taxon>
        <taxon>Asteroideae</taxon>
        <taxon>Heliantheae alliance</taxon>
        <taxon>Heliantheae</taxon>
        <taxon>Helianthus</taxon>
    </lineage>
</organism>
<dbReference type="STRING" id="4232.A0A251VAS7"/>
<evidence type="ECO:0000256" key="5">
    <source>
        <dbReference type="RuleBase" id="RU362110"/>
    </source>
</evidence>
<dbReference type="InParanoid" id="A0A251VAS7"/>
<keyword evidence="7" id="KW-0812">Transmembrane</keyword>
<dbReference type="GO" id="GO:0004564">
    <property type="term" value="F:beta-fructofuranosidase activity"/>
    <property type="evidence" value="ECO:0007669"/>
    <property type="project" value="UniProtKB-EC"/>
</dbReference>
<sequence length="674" mass="75225">MTSQTSSDVENPTHAPLLDDDYGYVPSLDASDQPSQPQETNRQPSKPVLLLISGLLAIGLLVALIVGNVRIETHDNDAPLPERRDPIEQGVSEKSFGLPPNVSSFSWTDDMLSWQMPAFHFTPGKNWMNDPNGPVFYKGWYHLFYQYSPAAPVWGLIVWGHAVSRDMVHWRHLPIAMETDKWYDVNGVWTGSTTILPNNELVVLYTGSTNESVQVQNLAYPANPSDPLLVNWVKDPANPVLVPPKWINIKDFRDPTTAWLTPEGRWRMVIGTKVNRTGIAILYDTDDFKSYDLLDTKLHQVDGTGMWECVDFFPVSKNESGGLDTGVIGPGIKHVLKASMDDDRCDYYAIGDYNPKTGTWVPDNPKIDVGIGLRYDYGIYYASKTFYDQNKERRILWSWIKETDSESSDIKKGWASLMAVPRTVALDPLTGSNLLQWPIEELENIRSNLNEFNEVKLEPGSLVPLNVGPTSQLDIMVEFELDKKLTDSLLPLKAGSVPYNCAGHGGAGVRDALGPFGVLVLANKNLTEHTPAYFYIVKGKKGELDTFFCIDQSRSSIAKDVDKSIYGSTVPVLEGEKLSMRILVDHSIVEGYAQGGRSCITSRVYPTEAINDDAQIFLFNNATSITVTASLKTWQMGVSSTNGSGWVWIGPSLILVVVFFFVVWTWQNQRNNRS</sequence>
<keyword evidence="12" id="KW-1185">Reference proteome</keyword>
<reference evidence="10 12" key="1">
    <citation type="journal article" date="2017" name="Nature">
        <title>The sunflower genome provides insights into oil metabolism, flowering and Asterid evolution.</title>
        <authorList>
            <person name="Badouin H."/>
            <person name="Gouzy J."/>
            <person name="Grassa C.J."/>
            <person name="Murat F."/>
            <person name="Staton S.E."/>
            <person name="Cottret L."/>
            <person name="Lelandais-Briere C."/>
            <person name="Owens G.L."/>
            <person name="Carrere S."/>
            <person name="Mayjonade B."/>
            <person name="Legrand L."/>
            <person name="Gill N."/>
            <person name="Kane N.C."/>
            <person name="Bowers J.E."/>
            <person name="Hubner S."/>
            <person name="Bellec A."/>
            <person name="Berard A."/>
            <person name="Berges H."/>
            <person name="Blanchet N."/>
            <person name="Boniface M.C."/>
            <person name="Brunel D."/>
            <person name="Catrice O."/>
            <person name="Chaidir N."/>
            <person name="Claudel C."/>
            <person name="Donnadieu C."/>
            <person name="Faraut T."/>
            <person name="Fievet G."/>
            <person name="Helmstetter N."/>
            <person name="King M."/>
            <person name="Knapp S.J."/>
            <person name="Lai Z."/>
            <person name="Le Paslier M.C."/>
            <person name="Lippi Y."/>
            <person name="Lorenzon L."/>
            <person name="Mandel J.R."/>
            <person name="Marage G."/>
            <person name="Marchand G."/>
            <person name="Marquand E."/>
            <person name="Bret-Mestries E."/>
            <person name="Morien E."/>
            <person name="Nambeesan S."/>
            <person name="Nguyen T."/>
            <person name="Pegot-Espagnet P."/>
            <person name="Pouilly N."/>
            <person name="Raftis F."/>
            <person name="Sallet E."/>
            <person name="Schiex T."/>
            <person name="Thomas J."/>
            <person name="Vandecasteele C."/>
            <person name="Vares D."/>
            <person name="Vear F."/>
            <person name="Vautrin S."/>
            <person name="Crespi M."/>
            <person name="Mangin B."/>
            <person name="Burke J.M."/>
            <person name="Salse J."/>
            <person name="Munos S."/>
            <person name="Vincourt P."/>
            <person name="Rieseberg L.H."/>
            <person name="Langlade N.B."/>
        </authorList>
    </citation>
    <scope>NUCLEOTIDE SEQUENCE [LARGE SCALE GENOMIC DNA]</scope>
    <source>
        <strain evidence="12">cv. SF193</strain>
        <tissue evidence="10">Leaves</tissue>
    </source>
</reference>
<evidence type="ECO:0000313" key="10">
    <source>
        <dbReference type="EMBL" id="KAF5816224.1"/>
    </source>
</evidence>
<dbReference type="InterPro" id="IPR018053">
    <property type="entry name" value="Glyco_hydro_32_AS"/>
</dbReference>
<dbReference type="EC" id="3.2.1.26" evidence="10"/>
<dbReference type="Gene3D" id="2.60.120.560">
    <property type="entry name" value="Exo-inulinase, domain 1"/>
    <property type="match status" value="1"/>
</dbReference>
<evidence type="ECO:0000256" key="7">
    <source>
        <dbReference type="SAM" id="Phobius"/>
    </source>
</evidence>
<dbReference type="PANTHER" id="PTHR31953">
    <property type="entry name" value="BETA-FRUCTOFURANOSIDASE, INSOLUBLE ISOENZYME CWINV1-RELATED"/>
    <property type="match status" value="1"/>
</dbReference>
<dbReference type="Pfam" id="PF08244">
    <property type="entry name" value="Glyco_hydro_32C"/>
    <property type="match status" value="1"/>
</dbReference>
<dbReference type="OrthoDB" id="202537at2759"/>
<feature type="domain" description="Glycosyl hydrolase family 32 C-terminal" evidence="9">
    <location>
        <begin position="442"/>
        <end position="635"/>
    </location>
</feature>
<gene>
    <name evidence="11" type="ORF">HannXRQ_Chr03g0087861</name>
    <name evidence="10" type="ORF">HanXRQr2_Chr03g0131991</name>
</gene>
<dbReference type="EMBL" id="CM007892">
    <property type="protein sequence ID" value="OTG32544.1"/>
    <property type="molecule type" value="Genomic_DNA"/>
</dbReference>
<keyword evidence="7" id="KW-1133">Transmembrane helix</keyword>
<feature type="compositionally biased region" description="Polar residues" evidence="6">
    <location>
        <begin position="30"/>
        <end position="44"/>
    </location>
</feature>
<evidence type="ECO:0000256" key="1">
    <source>
        <dbReference type="ARBA" id="ARBA00009902"/>
    </source>
</evidence>
<name>A0A251VAS7_HELAN</name>
<evidence type="ECO:0000259" key="9">
    <source>
        <dbReference type="Pfam" id="PF08244"/>
    </source>
</evidence>
<feature type="transmembrane region" description="Helical" evidence="7">
    <location>
        <begin position="645"/>
        <end position="666"/>
    </location>
</feature>
<evidence type="ECO:0000256" key="6">
    <source>
        <dbReference type="SAM" id="MobiDB-lite"/>
    </source>
</evidence>
<dbReference type="Gene3D" id="2.115.10.20">
    <property type="entry name" value="Glycosyl hydrolase domain, family 43"/>
    <property type="match status" value="1"/>
</dbReference>
<dbReference type="Gramene" id="mRNA:HanXRQr2_Chr03g0131991">
    <property type="protein sequence ID" value="mRNA:HanXRQr2_Chr03g0131991"/>
    <property type="gene ID" value="HanXRQr2_Chr03g0131991"/>
</dbReference>
<feature type="domain" description="Glycosyl hydrolase family 32 N-terminal" evidence="8">
    <location>
        <begin position="120"/>
        <end position="438"/>
    </location>
</feature>
<evidence type="ECO:0000313" key="12">
    <source>
        <dbReference type="Proteomes" id="UP000215914"/>
    </source>
</evidence>
<dbReference type="InterPro" id="IPR023296">
    <property type="entry name" value="Glyco_hydro_beta-prop_sf"/>
</dbReference>
<keyword evidence="7" id="KW-0472">Membrane</keyword>
<reference evidence="10" key="3">
    <citation type="submission" date="2020-06" db="EMBL/GenBank/DDBJ databases">
        <title>Helianthus annuus Genome sequencing and assembly Release 2.</title>
        <authorList>
            <person name="Gouzy J."/>
            <person name="Langlade N."/>
            <person name="Munos S."/>
        </authorList>
    </citation>
    <scope>NUCLEOTIDE SEQUENCE</scope>
    <source>
        <tissue evidence="10">Leaves</tissue>
    </source>
</reference>
<dbReference type="CDD" id="cd18624">
    <property type="entry name" value="GH32_Fruct1-like"/>
    <property type="match status" value="1"/>
</dbReference>
<dbReference type="InterPro" id="IPR001362">
    <property type="entry name" value="Glyco_hydro_32"/>
</dbReference>
<evidence type="ECO:0000259" key="8">
    <source>
        <dbReference type="Pfam" id="PF00251"/>
    </source>
</evidence>
<dbReference type="GO" id="GO:0005975">
    <property type="term" value="P:carbohydrate metabolic process"/>
    <property type="evidence" value="ECO:0007669"/>
    <property type="project" value="InterPro"/>
</dbReference>
<dbReference type="Proteomes" id="UP000215914">
    <property type="component" value="Chromosome 3"/>
</dbReference>
<feature type="region of interest" description="Disordered" evidence="6">
    <location>
        <begin position="1"/>
        <end position="44"/>
    </location>
</feature>
<evidence type="ECO:0000256" key="3">
    <source>
        <dbReference type="ARBA" id="ARBA00023145"/>
    </source>
</evidence>
<dbReference type="SUPFAM" id="SSF49899">
    <property type="entry name" value="Concanavalin A-like lectins/glucanases"/>
    <property type="match status" value="1"/>
</dbReference>
<keyword evidence="4 5" id="KW-0326">Glycosidase</keyword>
<dbReference type="InterPro" id="IPR013189">
    <property type="entry name" value="Glyco_hydro_32_C"/>
</dbReference>
<protein>
    <submittedName>
        <fullName evidence="10">Beta-fructofuranosidase</fullName>
        <ecNumber evidence="10">3.2.1.26</ecNumber>
    </submittedName>
    <submittedName>
        <fullName evidence="11">Putative glycosyl hydrolases family 32 protein</fullName>
    </submittedName>
</protein>
<dbReference type="SMART" id="SM00640">
    <property type="entry name" value="Glyco_32"/>
    <property type="match status" value="1"/>
</dbReference>
<dbReference type="SUPFAM" id="SSF75005">
    <property type="entry name" value="Arabinanase/levansucrase/invertase"/>
    <property type="match status" value="1"/>
</dbReference>
<evidence type="ECO:0000256" key="4">
    <source>
        <dbReference type="ARBA" id="ARBA00023295"/>
    </source>
</evidence>
<dbReference type="InterPro" id="IPR013148">
    <property type="entry name" value="Glyco_hydro_32_N"/>
</dbReference>
<keyword evidence="2 5" id="KW-0378">Hydrolase</keyword>
<proteinExistence type="inferred from homology"/>
<feature type="compositionally biased region" description="Polar residues" evidence="6">
    <location>
        <begin position="1"/>
        <end position="10"/>
    </location>
</feature>
<reference evidence="11" key="2">
    <citation type="submission" date="2017-02" db="EMBL/GenBank/DDBJ databases">
        <title>Sunflower complete genome.</title>
        <authorList>
            <person name="Langlade N."/>
            <person name="Munos S."/>
        </authorList>
    </citation>
    <scope>NUCLEOTIDE SEQUENCE [LARGE SCALE GENOMIC DNA]</scope>
    <source>
        <tissue evidence="11">Leaves</tissue>
    </source>
</reference>
<dbReference type="OMA" id="RIETHDN"/>
<evidence type="ECO:0000313" key="11">
    <source>
        <dbReference type="EMBL" id="OTG32544.1"/>
    </source>
</evidence>
<feature type="transmembrane region" description="Helical" evidence="7">
    <location>
        <begin position="48"/>
        <end position="67"/>
    </location>
</feature>
<dbReference type="PROSITE" id="PS00609">
    <property type="entry name" value="GLYCOSYL_HYDROL_F32"/>
    <property type="match status" value="1"/>
</dbReference>
<dbReference type="InterPro" id="IPR013320">
    <property type="entry name" value="ConA-like_dom_sf"/>
</dbReference>
<dbReference type="FunFam" id="2.115.10.20:FF:000001">
    <property type="entry name" value="Beta-fructofuranosidase, insoluble isoenzyme CWINV1"/>
    <property type="match status" value="1"/>
</dbReference>
<dbReference type="InterPro" id="IPR050551">
    <property type="entry name" value="Fructan_Metab_Enzymes"/>
</dbReference>
<accession>A0A251VAS7</accession>
<dbReference type="EMBL" id="MNCJ02000318">
    <property type="protein sequence ID" value="KAF5816224.1"/>
    <property type="molecule type" value="Genomic_DNA"/>
</dbReference>
<keyword evidence="3" id="KW-0865">Zymogen</keyword>